<dbReference type="STRING" id="407821.A0A087USA0"/>
<keyword evidence="6 8" id="KW-0879">Wnt signaling pathway</keyword>
<evidence type="ECO:0000256" key="8">
    <source>
        <dbReference type="RuleBase" id="RU003500"/>
    </source>
</evidence>
<evidence type="ECO:0000313" key="9">
    <source>
        <dbReference type="EMBL" id="KFM80239.1"/>
    </source>
</evidence>
<comment type="similarity">
    <text evidence="2 8">Belongs to the Wnt family.</text>
</comment>
<dbReference type="OMA" id="HNIARAC"/>
<comment type="function">
    <text evidence="8">Ligand for members of the frizzled family of seven transmembrane receptors.</text>
</comment>
<dbReference type="PANTHER" id="PTHR12027:SF102">
    <property type="entry name" value="PROTEIN WNT"/>
    <property type="match status" value="1"/>
</dbReference>
<dbReference type="GO" id="GO:0005615">
    <property type="term" value="C:extracellular space"/>
    <property type="evidence" value="ECO:0007669"/>
    <property type="project" value="TreeGrafter"/>
</dbReference>
<dbReference type="Pfam" id="PF00110">
    <property type="entry name" value="wnt"/>
    <property type="match status" value="1"/>
</dbReference>
<accession>A0A087USA0</accession>
<dbReference type="GO" id="GO:0030182">
    <property type="term" value="P:neuron differentiation"/>
    <property type="evidence" value="ECO:0007669"/>
    <property type="project" value="TreeGrafter"/>
</dbReference>
<evidence type="ECO:0000256" key="4">
    <source>
        <dbReference type="ARBA" id="ARBA00022525"/>
    </source>
</evidence>
<feature type="non-terminal residue" evidence="9">
    <location>
        <position position="130"/>
    </location>
</feature>
<reference evidence="9 10" key="1">
    <citation type="submission" date="2013-11" db="EMBL/GenBank/DDBJ databases">
        <title>Genome sequencing of Stegodyphus mimosarum.</title>
        <authorList>
            <person name="Bechsgaard J."/>
        </authorList>
    </citation>
    <scope>NUCLEOTIDE SEQUENCE [LARGE SCALE GENOMIC DNA]</scope>
</reference>
<dbReference type="GO" id="GO:0005125">
    <property type="term" value="F:cytokine activity"/>
    <property type="evidence" value="ECO:0007669"/>
    <property type="project" value="TreeGrafter"/>
</dbReference>
<evidence type="ECO:0000256" key="1">
    <source>
        <dbReference type="ARBA" id="ARBA00004498"/>
    </source>
</evidence>
<dbReference type="GO" id="GO:0045165">
    <property type="term" value="P:cell fate commitment"/>
    <property type="evidence" value="ECO:0007669"/>
    <property type="project" value="TreeGrafter"/>
</dbReference>
<gene>
    <name evidence="9" type="ORF">X975_03085</name>
</gene>
<evidence type="ECO:0000256" key="2">
    <source>
        <dbReference type="ARBA" id="ARBA00005683"/>
    </source>
</evidence>
<evidence type="ECO:0000256" key="5">
    <source>
        <dbReference type="ARBA" id="ARBA00022530"/>
    </source>
</evidence>
<dbReference type="EMBL" id="KK121329">
    <property type="protein sequence ID" value="KFM80239.1"/>
    <property type="molecule type" value="Genomic_DNA"/>
</dbReference>
<keyword evidence="10" id="KW-1185">Reference proteome</keyword>
<dbReference type="GO" id="GO:0060070">
    <property type="term" value="P:canonical Wnt signaling pathway"/>
    <property type="evidence" value="ECO:0007669"/>
    <property type="project" value="TreeGrafter"/>
</dbReference>
<comment type="subcellular location">
    <subcellularLocation>
        <location evidence="1 8">Secreted</location>
        <location evidence="1 8">Extracellular space</location>
        <location evidence="1 8">Extracellular matrix</location>
    </subcellularLocation>
</comment>
<keyword evidence="3 8" id="KW-0217">Developmental protein</keyword>
<sequence length="130" mass="14142">MEVMPHLVIAARDATSVCLAAFIDRRWNCSSINSAPHLTPDLVKGTREQAFVYALASAAVAHNIARACSDGSLASCGCGQIPHEPPHGDFKWGGCAHNVRHGLKFARNFADAPWRQKSVRKKVEASVNRH</sequence>
<dbReference type="Proteomes" id="UP000054359">
    <property type="component" value="Unassembled WGS sequence"/>
</dbReference>
<proteinExistence type="inferred from homology"/>
<dbReference type="OrthoDB" id="5945655at2759"/>
<organism evidence="9 10">
    <name type="scientific">Stegodyphus mimosarum</name>
    <name type="common">African social velvet spider</name>
    <dbReference type="NCBI Taxonomy" id="407821"/>
    <lineage>
        <taxon>Eukaryota</taxon>
        <taxon>Metazoa</taxon>
        <taxon>Ecdysozoa</taxon>
        <taxon>Arthropoda</taxon>
        <taxon>Chelicerata</taxon>
        <taxon>Arachnida</taxon>
        <taxon>Araneae</taxon>
        <taxon>Araneomorphae</taxon>
        <taxon>Entelegynae</taxon>
        <taxon>Eresoidea</taxon>
        <taxon>Eresidae</taxon>
        <taxon>Stegodyphus</taxon>
    </lineage>
</organism>
<evidence type="ECO:0000256" key="3">
    <source>
        <dbReference type="ARBA" id="ARBA00022473"/>
    </source>
</evidence>
<name>A0A087USA0_STEMI</name>
<keyword evidence="5" id="KW-0272">Extracellular matrix</keyword>
<dbReference type="PANTHER" id="PTHR12027">
    <property type="entry name" value="WNT RELATED"/>
    <property type="match status" value="1"/>
</dbReference>
<keyword evidence="4" id="KW-0964">Secreted</keyword>
<dbReference type="GO" id="GO:0005109">
    <property type="term" value="F:frizzled binding"/>
    <property type="evidence" value="ECO:0007669"/>
    <property type="project" value="TreeGrafter"/>
</dbReference>
<evidence type="ECO:0000256" key="7">
    <source>
        <dbReference type="ARBA" id="ARBA00023157"/>
    </source>
</evidence>
<keyword evidence="7" id="KW-1015">Disulfide bond</keyword>
<dbReference type="PRINTS" id="PR01349">
    <property type="entry name" value="WNTPROTEIN"/>
</dbReference>
<evidence type="ECO:0000256" key="6">
    <source>
        <dbReference type="ARBA" id="ARBA00022687"/>
    </source>
</evidence>
<dbReference type="AlphaFoldDB" id="A0A087USA0"/>
<dbReference type="InterPro" id="IPR005817">
    <property type="entry name" value="Wnt"/>
</dbReference>
<protein>
    <recommendedName>
        <fullName evidence="8">Protein Wnt</fullName>
    </recommendedName>
</protein>
<evidence type="ECO:0000313" key="10">
    <source>
        <dbReference type="Proteomes" id="UP000054359"/>
    </source>
</evidence>
<dbReference type="SMART" id="SM00097">
    <property type="entry name" value="WNT1"/>
    <property type="match status" value="1"/>
</dbReference>